<reference evidence="3 4" key="2">
    <citation type="journal article" date="2011" name="J. Bacteriol.">
        <title>Genomes of three methylotrophs from a single niche uncover genetic and metabolic divergence of Methylophilaceae.</title>
        <authorList>
            <person name="Lapidus A."/>
            <person name="Clum A."/>
            <person name="Labutti K."/>
            <person name="Kaluzhnaya M.G."/>
            <person name="Lim S."/>
            <person name="Beck D.A."/>
            <person name="Glavina Del Rio T."/>
            <person name="Nolan M."/>
            <person name="Mavromatis K."/>
            <person name="Huntemann M."/>
            <person name="Lucas S."/>
            <person name="Lidstrom M.E."/>
            <person name="Ivanova N."/>
            <person name="Chistoserdova L."/>
        </authorList>
    </citation>
    <scope>NUCLEOTIDE SEQUENCE [LARGE SCALE GENOMIC DNA]</scope>
    <source>
        <strain evidence="3 4">301</strain>
    </source>
</reference>
<keyword evidence="1" id="KW-0059">Arsenical resistance</keyword>
<dbReference type="AlphaFoldDB" id="D7DMG0"/>
<evidence type="ECO:0000256" key="1">
    <source>
        <dbReference type="ARBA" id="ARBA00022849"/>
    </source>
</evidence>
<dbReference type="EMBL" id="CP002056">
    <property type="protein sequence ID" value="ADI28871.1"/>
    <property type="molecule type" value="Genomic_DNA"/>
</dbReference>
<dbReference type="OrthoDB" id="9793058at2"/>
<dbReference type="InterPro" id="IPR023485">
    <property type="entry name" value="Ptyr_pPase"/>
</dbReference>
<organism evidence="3 4">
    <name type="scientific">Methylotenera versatilis (strain 301)</name>
    <dbReference type="NCBI Taxonomy" id="666681"/>
    <lineage>
        <taxon>Bacteria</taxon>
        <taxon>Pseudomonadati</taxon>
        <taxon>Pseudomonadota</taxon>
        <taxon>Betaproteobacteria</taxon>
        <taxon>Nitrosomonadales</taxon>
        <taxon>Methylophilaceae</taxon>
        <taxon>Methylotenera</taxon>
    </lineage>
</organism>
<dbReference type="Pfam" id="PF01451">
    <property type="entry name" value="LMWPc"/>
    <property type="match status" value="1"/>
</dbReference>
<name>D7DMG0_METV0</name>
<dbReference type="eggNOG" id="COG0394">
    <property type="taxonomic scope" value="Bacteria"/>
</dbReference>
<sequence length="156" mass="16762">MNILFLCTGNSCRSILAEATFNALAPNGMKAMSAGSKPTGEVHPRSIALLQREGLSTEGYHSKSWDNLPVIPDIVITVCGNAAGETCPAYLGKVVRAHWGVDDPAKATGTDAEIDAAFERAYLILRKRIEAFLELDLSELDNQMKLAQALQVVGSM</sequence>
<gene>
    <name evidence="3" type="ordered locus">M301_0487</name>
</gene>
<dbReference type="SUPFAM" id="SSF52788">
    <property type="entry name" value="Phosphotyrosine protein phosphatases I"/>
    <property type="match status" value="1"/>
</dbReference>
<dbReference type="GO" id="GO:0046685">
    <property type="term" value="P:response to arsenic-containing substance"/>
    <property type="evidence" value="ECO:0007669"/>
    <property type="project" value="UniProtKB-KW"/>
</dbReference>
<dbReference type="SMART" id="SM00226">
    <property type="entry name" value="LMWPc"/>
    <property type="match status" value="1"/>
</dbReference>
<dbReference type="HOGENOM" id="CLU_071415_3_0_4"/>
<dbReference type="InterPro" id="IPR036196">
    <property type="entry name" value="Ptyr_pPase_sf"/>
</dbReference>
<dbReference type="PANTHER" id="PTHR43428:SF1">
    <property type="entry name" value="ARSENATE REDUCTASE"/>
    <property type="match status" value="1"/>
</dbReference>
<proteinExistence type="predicted"/>
<protein>
    <submittedName>
        <fullName evidence="3">Protein-tyrosine phosphatase, low molecular weight</fullName>
    </submittedName>
</protein>
<accession>D7DMG0</accession>
<evidence type="ECO:0000259" key="2">
    <source>
        <dbReference type="SMART" id="SM00226"/>
    </source>
</evidence>
<feature type="domain" description="Phosphotyrosine protein phosphatase I" evidence="2">
    <location>
        <begin position="1"/>
        <end position="135"/>
    </location>
</feature>
<keyword evidence="4" id="KW-1185">Reference proteome</keyword>
<evidence type="ECO:0000313" key="3">
    <source>
        <dbReference type="EMBL" id="ADI28871.1"/>
    </source>
</evidence>
<dbReference type="RefSeq" id="WP_013147187.1">
    <property type="nucleotide sequence ID" value="NC_014207.1"/>
</dbReference>
<dbReference type="Proteomes" id="UP000000383">
    <property type="component" value="Chromosome"/>
</dbReference>
<reference evidence="4" key="1">
    <citation type="submission" date="2010-05" db="EMBL/GenBank/DDBJ databases">
        <title>Complete sequence of Methylotenera sp. 301.</title>
        <authorList>
            <person name="Lucas S."/>
            <person name="Copeland A."/>
            <person name="Lapidus A."/>
            <person name="Cheng J.-F."/>
            <person name="Bruce D."/>
            <person name="Goodwin L."/>
            <person name="Pitluck S."/>
            <person name="Clum A."/>
            <person name="Land M."/>
            <person name="Hauser L."/>
            <person name="Kyrpides N."/>
            <person name="Ivanova N."/>
            <person name="Chistoservova L."/>
            <person name="Kalyuzhnaya M."/>
            <person name="Woyke T."/>
        </authorList>
    </citation>
    <scope>NUCLEOTIDE SEQUENCE [LARGE SCALE GENOMIC DNA]</scope>
    <source>
        <strain evidence="4">301</strain>
    </source>
</reference>
<dbReference type="CDD" id="cd16345">
    <property type="entry name" value="LMWP_ArsC"/>
    <property type="match status" value="1"/>
</dbReference>
<evidence type="ECO:0000313" key="4">
    <source>
        <dbReference type="Proteomes" id="UP000000383"/>
    </source>
</evidence>
<dbReference type="PANTHER" id="PTHR43428">
    <property type="entry name" value="ARSENATE REDUCTASE"/>
    <property type="match status" value="1"/>
</dbReference>
<dbReference type="Gene3D" id="3.40.50.2300">
    <property type="match status" value="1"/>
</dbReference>
<dbReference type="KEGG" id="meh:M301_0487"/>
<dbReference type="STRING" id="666681.M301_0487"/>